<evidence type="ECO:0000256" key="2">
    <source>
        <dbReference type="ARBA" id="ARBA00006706"/>
    </source>
</evidence>
<evidence type="ECO:0000313" key="6">
    <source>
        <dbReference type="EMBL" id="VAX10356.1"/>
    </source>
</evidence>
<dbReference type="SFLD" id="SFLDS00005">
    <property type="entry name" value="Isoprenoid_Synthase_Type_I"/>
    <property type="match status" value="1"/>
</dbReference>
<dbReference type="AlphaFoldDB" id="A0A3B1AWE2"/>
<dbReference type="PANTHER" id="PTHR12001">
    <property type="entry name" value="GERANYLGERANYL PYROPHOSPHATE SYNTHASE"/>
    <property type="match status" value="1"/>
</dbReference>
<accession>A0A3B1AWE2</accession>
<dbReference type="GO" id="GO:0008299">
    <property type="term" value="P:isoprenoid biosynthetic process"/>
    <property type="evidence" value="ECO:0007669"/>
    <property type="project" value="InterPro"/>
</dbReference>
<sequence length="322" mass="35222">MDITAIRELIADDLTAIDKVIIHRLKSDVVLINQIGAHIVYSGGKRMRPLVVLLAARAFGYEGDKHCELAAVVEFIHTATLLHDDVVDASDKRRSQDTANALWGNSASVLSGDFLYSRSFEMMVDVGIMRVLDILSHASNQIAEGEVLQLLNCNNPDTTEAEYMKVIYRKTATLFEAGAKIGPVLVNAPPEQEQAMADYGKYLGTAFQLIDDVMDYSATSEEMGKNVGDDLAEGKPTLPLIRAMEKGTQEQKELIRNAIEHGGLDQIDAVTLAIESTDAIEYTAKIAQQEADKAKAALKTIPPSRYRDALESLVDLAVNRSS</sequence>
<dbReference type="NCBIfam" id="NF008140">
    <property type="entry name" value="PRK10888.1"/>
    <property type="match status" value="1"/>
</dbReference>
<gene>
    <name evidence="6" type="ORF">MNBD_GAMMA26-1520</name>
</gene>
<dbReference type="GO" id="GO:0046872">
    <property type="term" value="F:metal ion binding"/>
    <property type="evidence" value="ECO:0007669"/>
    <property type="project" value="UniProtKB-KW"/>
</dbReference>
<name>A0A3B1AWE2_9ZZZZ</name>
<evidence type="ECO:0000256" key="3">
    <source>
        <dbReference type="ARBA" id="ARBA00022679"/>
    </source>
</evidence>
<evidence type="ECO:0000256" key="5">
    <source>
        <dbReference type="ARBA" id="ARBA00022842"/>
    </source>
</evidence>
<dbReference type="InterPro" id="IPR008949">
    <property type="entry name" value="Isoprenoid_synthase_dom_sf"/>
</dbReference>
<dbReference type="FunFam" id="1.10.600.10:FF:000002">
    <property type="entry name" value="Octaprenyl diphosphate synthase"/>
    <property type="match status" value="1"/>
</dbReference>
<dbReference type="InterPro" id="IPR033749">
    <property type="entry name" value="Polyprenyl_synt_CS"/>
</dbReference>
<proteinExistence type="inferred from homology"/>
<reference evidence="6" key="1">
    <citation type="submission" date="2018-06" db="EMBL/GenBank/DDBJ databases">
        <authorList>
            <person name="Zhirakovskaya E."/>
        </authorList>
    </citation>
    <scope>NUCLEOTIDE SEQUENCE</scope>
</reference>
<comment type="cofactor">
    <cofactor evidence="1">
        <name>Mg(2+)</name>
        <dbReference type="ChEBI" id="CHEBI:18420"/>
    </cofactor>
</comment>
<dbReference type="Pfam" id="PF00348">
    <property type="entry name" value="polyprenyl_synt"/>
    <property type="match status" value="1"/>
</dbReference>
<dbReference type="Gene3D" id="1.10.600.10">
    <property type="entry name" value="Farnesyl Diphosphate Synthase"/>
    <property type="match status" value="1"/>
</dbReference>
<dbReference type="GO" id="GO:0106350">
    <property type="term" value="F:all-trans-octaprenyl-diphosphate synthase activity"/>
    <property type="evidence" value="ECO:0007669"/>
    <property type="project" value="UniProtKB-EC"/>
</dbReference>
<comment type="similarity">
    <text evidence="2">Belongs to the FPP/GGPP synthase family.</text>
</comment>
<keyword evidence="4" id="KW-0479">Metal-binding</keyword>
<dbReference type="InterPro" id="IPR000092">
    <property type="entry name" value="Polyprenyl_synt"/>
</dbReference>
<keyword evidence="3 6" id="KW-0808">Transferase</keyword>
<dbReference type="EC" id="2.5.1.90" evidence="6"/>
<dbReference type="EMBL" id="UOFX01000070">
    <property type="protein sequence ID" value="VAX10356.1"/>
    <property type="molecule type" value="Genomic_DNA"/>
</dbReference>
<evidence type="ECO:0000256" key="1">
    <source>
        <dbReference type="ARBA" id="ARBA00001946"/>
    </source>
</evidence>
<organism evidence="6">
    <name type="scientific">hydrothermal vent metagenome</name>
    <dbReference type="NCBI Taxonomy" id="652676"/>
    <lineage>
        <taxon>unclassified sequences</taxon>
        <taxon>metagenomes</taxon>
        <taxon>ecological metagenomes</taxon>
    </lineage>
</organism>
<protein>
    <submittedName>
        <fullName evidence="6">Octaprenyl diphosphate synthase</fullName>
        <ecNumber evidence="6">2.5.1.90</ecNumber>
    </submittedName>
</protein>
<keyword evidence="5" id="KW-0460">Magnesium</keyword>
<dbReference type="CDD" id="cd00685">
    <property type="entry name" value="Trans_IPPS_HT"/>
    <property type="match status" value="1"/>
</dbReference>
<dbReference type="PANTHER" id="PTHR12001:SF69">
    <property type="entry name" value="ALL TRANS-POLYPRENYL-DIPHOSPHATE SYNTHASE PDSS1"/>
    <property type="match status" value="1"/>
</dbReference>
<dbReference type="PROSITE" id="PS00444">
    <property type="entry name" value="POLYPRENYL_SYNTHASE_2"/>
    <property type="match status" value="1"/>
</dbReference>
<evidence type="ECO:0000256" key="4">
    <source>
        <dbReference type="ARBA" id="ARBA00022723"/>
    </source>
</evidence>
<dbReference type="SUPFAM" id="SSF48576">
    <property type="entry name" value="Terpenoid synthases"/>
    <property type="match status" value="1"/>
</dbReference>